<feature type="transmembrane region" description="Helical" evidence="8">
    <location>
        <begin position="79"/>
        <end position="98"/>
    </location>
</feature>
<dbReference type="PANTHER" id="PTHR30269">
    <property type="entry name" value="TRANSMEMBRANE PROTEIN YFCA"/>
    <property type="match status" value="1"/>
</dbReference>
<feature type="transmembrane region" description="Helical" evidence="8">
    <location>
        <begin position="175"/>
        <end position="192"/>
    </location>
</feature>
<dbReference type="Proteomes" id="UP000244940">
    <property type="component" value="Unassembled WGS sequence"/>
</dbReference>
<evidence type="ECO:0000256" key="6">
    <source>
        <dbReference type="ARBA" id="ARBA00022989"/>
    </source>
</evidence>
<name>A0A2U2C449_9RHOB</name>
<feature type="transmembrane region" description="Helical" evidence="8">
    <location>
        <begin position="104"/>
        <end position="124"/>
    </location>
</feature>
<evidence type="ECO:0000313" key="10">
    <source>
        <dbReference type="Proteomes" id="UP000244940"/>
    </source>
</evidence>
<keyword evidence="10" id="KW-1185">Reference proteome</keyword>
<keyword evidence="6 8" id="KW-1133">Transmembrane helix</keyword>
<keyword evidence="5 8" id="KW-0812">Transmembrane</keyword>
<reference evidence="9 10" key="1">
    <citation type="submission" date="2018-05" db="EMBL/GenBank/DDBJ databases">
        <title>Pararhodobacter marina sp. nov., isolated from deep-sea water of the Indian Ocean.</title>
        <authorList>
            <person name="Lai Q.Sr."/>
            <person name="Liu X."/>
            <person name="Shao Z."/>
        </authorList>
    </citation>
    <scope>NUCLEOTIDE SEQUENCE [LARGE SCALE GENOMIC DNA]</scope>
    <source>
        <strain evidence="9 10">CIC4N-9</strain>
    </source>
</reference>
<proteinExistence type="inferred from homology"/>
<evidence type="ECO:0000256" key="7">
    <source>
        <dbReference type="ARBA" id="ARBA00023136"/>
    </source>
</evidence>
<keyword evidence="7 8" id="KW-0472">Membrane</keyword>
<feature type="transmembrane region" description="Helical" evidence="8">
    <location>
        <begin position="136"/>
        <end position="155"/>
    </location>
</feature>
<evidence type="ECO:0000256" key="4">
    <source>
        <dbReference type="ARBA" id="ARBA00022475"/>
    </source>
</evidence>
<evidence type="ECO:0000256" key="2">
    <source>
        <dbReference type="ARBA" id="ARBA00009142"/>
    </source>
</evidence>
<dbReference type="InterPro" id="IPR002781">
    <property type="entry name" value="TM_pro_TauE-like"/>
</dbReference>
<organism evidence="9 10">
    <name type="scientific">Pararhodobacter marinus</name>
    <dbReference type="NCBI Taxonomy" id="2184063"/>
    <lineage>
        <taxon>Bacteria</taxon>
        <taxon>Pseudomonadati</taxon>
        <taxon>Pseudomonadota</taxon>
        <taxon>Alphaproteobacteria</taxon>
        <taxon>Rhodobacterales</taxon>
        <taxon>Paracoccaceae</taxon>
        <taxon>Pararhodobacter</taxon>
    </lineage>
</organism>
<dbReference type="Pfam" id="PF01925">
    <property type="entry name" value="TauE"/>
    <property type="match status" value="1"/>
</dbReference>
<evidence type="ECO:0000256" key="8">
    <source>
        <dbReference type="RuleBase" id="RU363041"/>
    </source>
</evidence>
<dbReference type="OrthoDB" id="9800873at2"/>
<comment type="subcellular location">
    <subcellularLocation>
        <location evidence="1 8">Cell membrane</location>
        <topology evidence="1 8">Multi-pass membrane protein</topology>
    </subcellularLocation>
</comment>
<dbReference type="GO" id="GO:0005886">
    <property type="term" value="C:plasma membrane"/>
    <property type="evidence" value="ECO:0007669"/>
    <property type="project" value="UniProtKB-SubCell"/>
</dbReference>
<comment type="caution">
    <text evidence="9">The sequence shown here is derived from an EMBL/GenBank/DDBJ whole genome shotgun (WGS) entry which is preliminary data.</text>
</comment>
<dbReference type="AlphaFoldDB" id="A0A2U2C449"/>
<accession>A0A2U2C449</accession>
<evidence type="ECO:0000313" key="9">
    <source>
        <dbReference type="EMBL" id="PWE26637.1"/>
    </source>
</evidence>
<evidence type="ECO:0000256" key="5">
    <source>
        <dbReference type="ARBA" id="ARBA00022692"/>
    </source>
</evidence>
<keyword evidence="4 8" id="KW-1003">Cell membrane</keyword>
<feature type="transmembrane region" description="Helical" evidence="8">
    <location>
        <begin position="29"/>
        <end position="58"/>
    </location>
</feature>
<keyword evidence="3" id="KW-0813">Transport</keyword>
<dbReference type="EMBL" id="QEYD01000018">
    <property type="protein sequence ID" value="PWE26637.1"/>
    <property type="molecule type" value="Genomic_DNA"/>
</dbReference>
<sequence>MIAGLPLWAFLLACAVTLGAGFVKGAIGFAMPLIMIAVLPSFMPAQTALAALLLPVLVTNAHQSVRHGFAPALASGRKFWRIITATIVGILITAPFVVVLPQQVMFLLLGIAVLFFAGLQLSGWTPDIPPGMRAPVEFGAGLIGGLYGGISGIWGPPSIVYLMAAKVEKTEMVRVMSVIFTMGAVVLTLSHLRTGVLNAQTAVLSALMLIPAGIGMGLGYRAHDAMDPVRFKRWTLILLSLSAVNLLRRGLMG</sequence>
<dbReference type="PANTHER" id="PTHR30269:SF32">
    <property type="entry name" value="MEMBRANE TRANSPORTER PROTEIN-RELATED"/>
    <property type="match status" value="1"/>
</dbReference>
<gene>
    <name evidence="9" type="ORF">C4N9_20990</name>
</gene>
<evidence type="ECO:0000256" key="3">
    <source>
        <dbReference type="ARBA" id="ARBA00022448"/>
    </source>
</evidence>
<evidence type="ECO:0000256" key="1">
    <source>
        <dbReference type="ARBA" id="ARBA00004651"/>
    </source>
</evidence>
<dbReference type="InterPro" id="IPR052017">
    <property type="entry name" value="TSUP"/>
</dbReference>
<feature type="transmembrane region" description="Helical" evidence="8">
    <location>
        <begin position="204"/>
        <end position="222"/>
    </location>
</feature>
<comment type="similarity">
    <text evidence="2 8">Belongs to the 4-toluene sulfonate uptake permease (TSUP) (TC 2.A.102) family.</text>
</comment>
<protein>
    <recommendedName>
        <fullName evidence="8">Probable membrane transporter protein</fullName>
    </recommendedName>
</protein>